<feature type="signal peptide" evidence="4">
    <location>
        <begin position="1"/>
        <end position="23"/>
    </location>
</feature>
<protein>
    <recommendedName>
        <fullName evidence="5">Gnk2-homologous domain-containing protein</fullName>
    </recommendedName>
</protein>
<feature type="domain" description="Gnk2-homologous" evidence="5">
    <location>
        <begin position="136"/>
        <end position="243"/>
    </location>
</feature>
<organism evidence="6 7">
    <name type="scientific">Xanthoceras sorbifolium</name>
    <dbReference type="NCBI Taxonomy" id="99658"/>
    <lineage>
        <taxon>Eukaryota</taxon>
        <taxon>Viridiplantae</taxon>
        <taxon>Streptophyta</taxon>
        <taxon>Embryophyta</taxon>
        <taxon>Tracheophyta</taxon>
        <taxon>Spermatophyta</taxon>
        <taxon>Magnoliopsida</taxon>
        <taxon>eudicotyledons</taxon>
        <taxon>Gunneridae</taxon>
        <taxon>Pentapetalae</taxon>
        <taxon>rosids</taxon>
        <taxon>malvids</taxon>
        <taxon>Sapindales</taxon>
        <taxon>Sapindaceae</taxon>
        <taxon>Xanthoceroideae</taxon>
        <taxon>Xanthoceras</taxon>
    </lineage>
</organism>
<evidence type="ECO:0000256" key="2">
    <source>
        <dbReference type="ARBA" id="ARBA00022737"/>
    </source>
</evidence>
<dbReference type="InterPro" id="IPR002902">
    <property type="entry name" value="GNK2"/>
</dbReference>
<dbReference type="EMBL" id="JAFEMO010000006">
    <property type="protein sequence ID" value="KAH7569099.1"/>
    <property type="molecule type" value="Genomic_DNA"/>
</dbReference>
<evidence type="ECO:0000259" key="5">
    <source>
        <dbReference type="PROSITE" id="PS51473"/>
    </source>
</evidence>
<reference evidence="6 7" key="1">
    <citation type="submission" date="2021-02" db="EMBL/GenBank/DDBJ databases">
        <title>Plant Genome Project.</title>
        <authorList>
            <person name="Zhang R.-G."/>
        </authorList>
    </citation>
    <scope>NUCLEOTIDE SEQUENCE [LARGE SCALE GENOMIC DNA]</scope>
    <source>
        <tissue evidence="6">Leaves</tissue>
    </source>
</reference>
<feature type="region of interest" description="Disordered" evidence="3">
    <location>
        <begin position="245"/>
        <end position="290"/>
    </location>
</feature>
<proteinExistence type="predicted"/>
<dbReference type="PANTHER" id="PTHR32099:SF51">
    <property type="entry name" value="CYSTEINE-RICH RECEPTOR-LIKE PROTEIN KINASE 25 ISOFORM X1"/>
    <property type="match status" value="1"/>
</dbReference>
<sequence length="316" mass="34674">MASSRLLFFLCSILLHSVSLTIAQQTMLYHFCSNDKGIFTSNSTYQANLNHLLSSLSSNTHIDNGFYNASYGETPDTVNAMALCRGDTKPESCQSCINNSTQELTKFCPNKKEAFIWYDACMLRYSNRSFFGNMEFGPYFWMYNLENVTNANQFIHVLKDLLDDLQEKAASGGSLRKFATGNATIQSSQTIYALVQCTPDLSKRECSNCLTNASGLLPACCGGRKGGRVVSPSCNFRYETERFYDDPTANAPTPSPSQPSPTSQPPASQEGLIPPPPQAANTATQKGKENSKSGTFVLILVPLLILQYLSSLSGLF</sequence>
<feature type="chain" id="PRO_5046300538" description="Gnk2-homologous domain-containing protein" evidence="4">
    <location>
        <begin position="24"/>
        <end position="316"/>
    </location>
</feature>
<evidence type="ECO:0000256" key="4">
    <source>
        <dbReference type="SAM" id="SignalP"/>
    </source>
</evidence>
<keyword evidence="7" id="KW-1185">Reference proteome</keyword>
<keyword evidence="1 4" id="KW-0732">Signal</keyword>
<dbReference type="InterPro" id="IPR038408">
    <property type="entry name" value="GNK2_sf"/>
</dbReference>
<accession>A0ABQ8HXZ9</accession>
<dbReference type="PROSITE" id="PS51473">
    <property type="entry name" value="GNK2"/>
    <property type="match status" value="2"/>
</dbReference>
<feature type="compositionally biased region" description="Pro residues" evidence="3">
    <location>
        <begin position="253"/>
        <end position="264"/>
    </location>
</feature>
<evidence type="ECO:0000256" key="3">
    <source>
        <dbReference type="SAM" id="MobiDB-lite"/>
    </source>
</evidence>
<keyword evidence="2" id="KW-0677">Repeat</keyword>
<evidence type="ECO:0000313" key="7">
    <source>
        <dbReference type="Proteomes" id="UP000827721"/>
    </source>
</evidence>
<evidence type="ECO:0000256" key="1">
    <source>
        <dbReference type="ARBA" id="ARBA00022729"/>
    </source>
</evidence>
<evidence type="ECO:0000313" key="6">
    <source>
        <dbReference type="EMBL" id="KAH7569099.1"/>
    </source>
</evidence>
<name>A0ABQ8HXZ9_9ROSI</name>
<dbReference type="Proteomes" id="UP000827721">
    <property type="component" value="Unassembled WGS sequence"/>
</dbReference>
<dbReference type="PANTHER" id="PTHR32099">
    <property type="entry name" value="CYSTEINE-RICH REPEAT SECRETORY PROTEIN"/>
    <property type="match status" value="1"/>
</dbReference>
<gene>
    <name evidence="6" type="ORF">JRO89_XS06G0105500</name>
</gene>
<dbReference type="Pfam" id="PF01657">
    <property type="entry name" value="Stress-antifung"/>
    <property type="match status" value="2"/>
</dbReference>
<comment type="caution">
    <text evidence="6">The sequence shown here is derived from an EMBL/GenBank/DDBJ whole genome shotgun (WGS) entry which is preliminary data.</text>
</comment>
<dbReference type="CDD" id="cd23509">
    <property type="entry name" value="Gnk2-like"/>
    <property type="match status" value="2"/>
</dbReference>
<dbReference type="Gene3D" id="3.30.430.20">
    <property type="entry name" value="Gnk2 domain, C-X8-C-X2-C motif"/>
    <property type="match status" value="2"/>
</dbReference>
<feature type="domain" description="Gnk2-homologous" evidence="5">
    <location>
        <begin position="27"/>
        <end position="130"/>
    </location>
</feature>